<keyword evidence="2" id="KW-1185">Reference proteome</keyword>
<evidence type="ECO:0000313" key="2">
    <source>
        <dbReference type="Proteomes" id="UP001144978"/>
    </source>
</evidence>
<dbReference type="EMBL" id="JANSHE010000427">
    <property type="protein sequence ID" value="KAJ3011027.1"/>
    <property type="molecule type" value="Genomic_DNA"/>
</dbReference>
<name>A0ACC1Q6K1_9APHY</name>
<evidence type="ECO:0000313" key="1">
    <source>
        <dbReference type="EMBL" id="KAJ3011027.1"/>
    </source>
</evidence>
<comment type="caution">
    <text evidence="1">The sequence shown here is derived from an EMBL/GenBank/DDBJ whole genome shotgun (WGS) entry which is preliminary data.</text>
</comment>
<dbReference type="Proteomes" id="UP001144978">
    <property type="component" value="Unassembled WGS sequence"/>
</dbReference>
<sequence length="138" mass="14605">MSAIPTPCSTTSAGQIPGSHVRPAIGVRTSFSDTVCRPHQRPRRRKLRDAGMLCTGAHAISPRSRWLSRVVASAAGTGRLALSEARGANASSSLARSRCMPCSYEAVAIAPSGRSPSVPVIHHADTFASELELQQTRD</sequence>
<protein>
    <submittedName>
        <fullName evidence="1">Uncharacterized protein</fullName>
    </submittedName>
</protein>
<gene>
    <name evidence="1" type="ORF">NUW54_g2307</name>
</gene>
<accession>A0ACC1Q6K1</accession>
<organism evidence="1 2">
    <name type="scientific">Trametes sanguinea</name>
    <dbReference type="NCBI Taxonomy" id="158606"/>
    <lineage>
        <taxon>Eukaryota</taxon>
        <taxon>Fungi</taxon>
        <taxon>Dikarya</taxon>
        <taxon>Basidiomycota</taxon>
        <taxon>Agaricomycotina</taxon>
        <taxon>Agaricomycetes</taxon>
        <taxon>Polyporales</taxon>
        <taxon>Polyporaceae</taxon>
        <taxon>Trametes</taxon>
    </lineage>
</organism>
<reference evidence="1" key="1">
    <citation type="submission" date="2022-08" db="EMBL/GenBank/DDBJ databases">
        <title>Genome Sequence of Pycnoporus sanguineus.</title>
        <authorList>
            <person name="Buettner E."/>
        </authorList>
    </citation>
    <scope>NUCLEOTIDE SEQUENCE</scope>
    <source>
        <strain evidence="1">CG-C14</strain>
    </source>
</reference>
<proteinExistence type="predicted"/>